<dbReference type="PANTHER" id="PTHR43334:SF1">
    <property type="entry name" value="3-HYDROXYPROPIONATE--COA LIGASE [ADP-FORMING]"/>
    <property type="match status" value="1"/>
</dbReference>
<evidence type="ECO:0000256" key="2">
    <source>
        <dbReference type="ARBA" id="ARBA00012957"/>
    </source>
</evidence>
<keyword evidence="5 6" id="KW-0067">ATP-binding</keyword>
<dbReference type="Gene3D" id="3.30.470.20">
    <property type="entry name" value="ATP-grasp fold, B domain"/>
    <property type="match status" value="1"/>
</dbReference>
<dbReference type="InterPro" id="IPR051538">
    <property type="entry name" value="Acyl-CoA_Synth/Transferase"/>
</dbReference>
<dbReference type="GO" id="GO:0046872">
    <property type="term" value="F:metal ion binding"/>
    <property type="evidence" value="ECO:0007669"/>
    <property type="project" value="InterPro"/>
</dbReference>
<sequence>MSGRRNISGILKAVQEDGRKILTEYESKNILSEIGISVIETILATSKLEAVDAARELKYPVVMKVSSPDIMDRSEADAIRVGLTSEIEVRQAFEDITINARSYDKEADVRGVVVQKYVPSALEVIVKISQDRSFGPTVVFGVAGVWTDFLEDMSYRLAPVSKSDAGEMIEEIDGYPMLLGGEEGNPVDISALKDIIHRISQLPMEYEGILEINLDPVFALGEGKGATVVDARIELK</sequence>
<evidence type="ECO:0000256" key="4">
    <source>
        <dbReference type="ARBA" id="ARBA00022741"/>
    </source>
</evidence>
<dbReference type="Gene3D" id="3.30.1490.20">
    <property type="entry name" value="ATP-grasp fold, A domain"/>
    <property type="match status" value="1"/>
</dbReference>
<evidence type="ECO:0000256" key="6">
    <source>
        <dbReference type="PROSITE-ProRule" id="PRU00409"/>
    </source>
</evidence>
<organism evidence="8 9">
    <name type="scientific">candidate division MSBL1 archaeon SCGC-AAA259A05</name>
    <dbReference type="NCBI Taxonomy" id="1698259"/>
    <lineage>
        <taxon>Archaea</taxon>
        <taxon>Methanobacteriati</taxon>
        <taxon>Methanobacteriota</taxon>
        <taxon>candidate division MSBL1</taxon>
    </lineage>
</organism>
<dbReference type="AlphaFoldDB" id="A0A133UAN3"/>
<dbReference type="Proteomes" id="UP000070163">
    <property type="component" value="Unassembled WGS sequence"/>
</dbReference>
<reference evidence="8 9" key="1">
    <citation type="journal article" date="2016" name="Sci. Rep.">
        <title>Metabolic traits of an uncultured archaeal lineage -MSBL1- from brine pools of the Red Sea.</title>
        <authorList>
            <person name="Mwirichia R."/>
            <person name="Alam I."/>
            <person name="Rashid M."/>
            <person name="Vinu M."/>
            <person name="Ba-Alawi W."/>
            <person name="Anthony Kamau A."/>
            <person name="Kamanda Ngugi D."/>
            <person name="Goker M."/>
            <person name="Klenk H.P."/>
            <person name="Bajic V."/>
            <person name="Stingl U."/>
        </authorList>
    </citation>
    <scope>NUCLEOTIDE SEQUENCE [LARGE SCALE GENOMIC DNA]</scope>
    <source>
        <strain evidence="8">SCGC-AAA259A05</strain>
    </source>
</reference>
<comment type="caution">
    <text evidence="8">The sequence shown here is derived from an EMBL/GenBank/DDBJ whole genome shotgun (WGS) entry which is preliminary data.</text>
</comment>
<keyword evidence="9" id="KW-1185">Reference proteome</keyword>
<dbReference type="EMBL" id="LHXJ01000016">
    <property type="protein sequence ID" value="KXA91228.1"/>
    <property type="molecule type" value="Genomic_DNA"/>
</dbReference>
<dbReference type="PANTHER" id="PTHR43334">
    <property type="entry name" value="ACETATE--COA LIGASE [ADP-FORMING]"/>
    <property type="match status" value="1"/>
</dbReference>
<evidence type="ECO:0000256" key="3">
    <source>
        <dbReference type="ARBA" id="ARBA00022598"/>
    </source>
</evidence>
<name>A0A133UAN3_9EURY</name>
<proteinExistence type="predicted"/>
<dbReference type="Pfam" id="PF13549">
    <property type="entry name" value="ATP-grasp_5"/>
    <property type="match status" value="1"/>
</dbReference>
<comment type="catalytic activity">
    <reaction evidence="1">
        <text>acetate + ATP + CoA = acetyl-CoA + ADP + phosphate</text>
        <dbReference type="Rhea" id="RHEA:15081"/>
        <dbReference type="ChEBI" id="CHEBI:30089"/>
        <dbReference type="ChEBI" id="CHEBI:30616"/>
        <dbReference type="ChEBI" id="CHEBI:43474"/>
        <dbReference type="ChEBI" id="CHEBI:57287"/>
        <dbReference type="ChEBI" id="CHEBI:57288"/>
        <dbReference type="ChEBI" id="CHEBI:456216"/>
        <dbReference type="EC" id="6.2.1.13"/>
    </reaction>
</comment>
<protein>
    <recommendedName>
        <fullName evidence="2">acetate--CoA ligase (ADP-forming)</fullName>
        <ecNumber evidence="2">6.2.1.13</ecNumber>
    </recommendedName>
</protein>
<evidence type="ECO:0000313" key="8">
    <source>
        <dbReference type="EMBL" id="KXA91228.1"/>
    </source>
</evidence>
<feature type="domain" description="ATP-grasp" evidence="7">
    <location>
        <begin position="28"/>
        <end position="64"/>
    </location>
</feature>
<dbReference type="InterPro" id="IPR013815">
    <property type="entry name" value="ATP_grasp_subdomain_1"/>
</dbReference>
<dbReference type="PROSITE" id="PS50975">
    <property type="entry name" value="ATP_GRASP"/>
    <property type="match status" value="1"/>
</dbReference>
<dbReference type="GO" id="GO:0043758">
    <property type="term" value="F:acetate-CoA ligase (ADP-forming) activity"/>
    <property type="evidence" value="ECO:0007669"/>
    <property type="project" value="UniProtKB-EC"/>
</dbReference>
<dbReference type="FunFam" id="3.30.1490.20:FF:000020">
    <property type="entry name" value="Protein lysine acetyltransferase"/>
    <property type="match status" value="1"/>
</dbReference>
<dbReference type="EC" id="6.2.1.13" evidence="2"/>
<keyword evidence="3" id="KW-0436">Ligase</keyword>
<gene>
    <name evidence="8" type="ORF">AKJ57_02015</name>
</gene>
<dbReference type="InterPro" id="IPR011761">
    <property type="entry name" value="ATP-grasp"/>
</dbReference>
<evidence type="ECO:0000256" key="1">
    <source>
        <dbReference type="ARBA" id="ARBA00001619"/>
    </source>
</evidence>
<evidence type="ECO:0000313" key="9">
    <source>
        <dbReference type="Proteomes" id="UP000070163"/>
    </source>
</evidence>
<keyword evidence="4 6" id="KW-0547">Nucleotide-binding</keyword>
<dbReference type="SUPFAM" id="SSF56059">
    <property type="entry name" value="Glutathione synthetase ATP-binding domain-like"/>
    <property type="match status" value="1"/>
</dbReference>
<evidence type="ECO:0000256" key="5">
    <source>
        <dbReference type="ARBA" id="ARBA00022840"/>
    </source>
</evidence>
<dbReference type="GO" id="GO:0005524">
    <property type="term" value="F:ATP binding"/>
    <property type="evidence" value="ECO:0007669"/>
    <property type="project" value="UniProtKB-UniRule"/>
</dbReference>
<accession>A0A133UAN3</accession>
<evidence type="ECO:0000259" key="7">
    <source>
        <dbReference type="PROSITE" id="PS50975"/>
    </source>
</evidence>